<dbReference type="SUPFAM" id="SSF74650">
    <property type="entry name" value="Galactose mutarotase-like"/>
    <property type="match status" value="1"/>
</dbReference>
<dbReference type="PANTHER" id="PTHR38481">
    <property type="entry name" value="HYALURONATE LYASE"/>
    <property type="match status" value="1"/>
</dbReference>
<feature type="active site" evidence="7">
    <location>
        <position position="1158"/>
    </location>
</feature>
<dbReference type="InterPro" id="IPR011013">
    <property type="entry name" value="Gal_mutarotase_sf_dom"/>
</dbReference>
<evidence type="ECO:0000313" key="10">
    <source>
        <dbReference type="EMBL" id="CUP03542.1"/>
    </source>
</evidence>
<evidence type="ECO:0000256" key="5">
    <source>
        <dbReference type="ARBA" id="ARBA00023157"/>
    </source>
</evidence>
<dbReference type="Pfam" id="PF13385">
    <property type="entry name" value="Laminin_G_3"/>
    <property type="match status" value="1"/>
</dbReference>
<dbReference type="Proteomes" id="UP000095651">
    <property type="component" value="Unassembled WGS sequence"/>
</dbReference>
<feature type="domain" description="LamG-like jellyroll fold" evidence="9">
    <location>
        <begin position="139"/>
        <end position="281"/>
    </location>
</feature>
<evidence type="ECO:0000256" key="8">
    <source>
        <dbReference type="SAM" id="SignalP"/>
    </source>
</evidence>
<proteinExistence type="inferred from homology"/>
<evidence type="ECO:0000256" key="2">
    <source>
        <dbReference type="ARBA" id="ARBA00006699"/>
    </source>
</evidence>
<dbReference type="Pfam" id="PF24517">
    <property type="entry name" value="CBM96"/>
    <property type="match status" value="2"/>
</dbReference>
<comment type="similarity">
    <text evidence="2">Belongs to the polysaccharide lyase 8 family.</text>
</comment>
<dbReference type="GO" id="GO:0005975">
    <property type="term" value="P:carbohydrate metabolic process"/>
    <property type="evidence" value="ECO:0007669"/>
    <property type="project" value="InterPro"/>
</dbReference>
<sequence length="2037" mass="224127">MKLKWKKLCAAALAVTMAMGNLTYGAPLENGRASTRALSAANIEGLYQDIMDESGTEELLKDGLVMHSTFDEGSVTKGQITDVTGNGNNGTVVGAPAYEKGIRGNAISLDNGETAGLGNTKAKQYVNYGRTKDLMFGTSDYSLSFWMKTENHGQNNGTILSNKNYLSGSNVGWAFGNYNNSSDTDVRMNFSGISGKRIEIKKISANDDQWHHVVGTFDRDGSMTVYMDGEKYSSISMAGHSGKTVDTELDFILGGDGRGCYGMSGCLVDELRVYNKVLADTTVKTIYEAEGASAIVDQMAEQLSAIKPGSEYPQDRIDSMAEEIRQTKSALEGMTTAAAMAAVRALKERYNQFLEGSKPLASFQVVSDVHIKSDDLTETNAVNMIAGLKDIRTMDPDTLGIMNLGDFTQSGTKAQYDAMYRIMDQYSPVSDDKIMITLGNHDVRGTSSADWNKDETVISKYWPTAKALYLERNSRYMPDTDGKVYFDRWLGGYHFIAINTENGIKDAMYLSDDQLEWLEKTLAENASPDKPIFVLGHNALKDTHWRSNILNDFGNQDKRVKEIFSKYPQVIYLSGHIHNGFGVVEAIDRGFGTMIDLPSYNDSENGVKETGTGYHVKIYDDSIVFKARNFKTSAWMPEYDITVTLPNLPAVYKNAKERNAADYTAASYQKLETLMKEAEALFATEYDQSDLTYEKVGPPSKSLFTEPVRKRINELAAEMATAIAELESSESAVTAIQDVYLQGGTDAGKVSTSFSNYDAAKLRVKYSDGNQSYTRKTLLKFDLSSAAGDTKEAELVLQLTGGISNSNPAKDFTEALVQKIGSQWTGAAVTWNTIPEKTAEKAAGVITKANISGDLVTVDVSEAVTDALAKGETEISFEISCPTEANDNMIDFYSTRAEGKQAPKLVTRTSKTDKPVDPEFVELREKWLNNLLGGTLDTGNQAVVTYITGLDEKAGEYWSSMIKSDDASRTNLWSDLDMSYIAGTGAKAKVHSGNVAQTFYRLKDMAIAWATEGCVLYQNDELKGELIRALDFMNENHYSSSDDKTPFFGNWWHWEIGGPIAFMDTALILYDDLTLKQITNYAAAVNRFTNVCDKPSGYPGSPAMTGANLIDKGMVVAQAGLLTDNGSKLEHVKNAYKTVFEYVTSGDGFYKDGSFIQHQALAYMGGYGSQLYEKLSILFSVFAGSEYELTYDDEAEQLIFDMVFDGIEPFIYNGLCMDMISGRDITRNTSNDRLRGAKILDAMMLIGDAMPKEQQERFNSMIKYYVGIDEAYYYSQSSHIASLMKANQIMNDGSIEPRSEYVLHKLFASMDKLVHIRPDYGFALSMHSDRTYGHELINDEGKRTWNISDGMTYLYNGDQDQYGTGYWATVDPKRLAGTTTEYVTRPDGAGDRTRNIYSWVGGSSLGDYGTAGMHYKTLGNSGSTRNGTDAKKSWFLFDDEIVAVGSGITSSTGNYVETVIENRKLKEDGSNQVLIDGEERSIRDDGAESAGKGTKIPAASWLYLEGNTDHSDIGYYFPGKADIMALKEKRTGNWNTQGTTEGEETNQFATFWFEHGKKPTDADYSYVILPGKDAQETENYAANPDIEVLECSGDAHAVRENSLGLTAVNFWNSKGKTVEGITSNKAASVTMQVSDGLVSVGVSDPTQENNGTIEVSIPYAGGEIVEKAANVEVIQKTPFIKLSVKTAGTTGKTSEVTLKIAETDKPELVGLAEEFDRIKVAPGTKFAGIALPETVKAYDNAGNTHMLGITWERGDYQKDVYGVYTLTGILQLTEGLFNTAGITASVEVQVGDEAAAAMDDVYVQGGTDGDKNFSGSSSLIVKYDTGAQSYTRKSLMKFDLEHVPGDAEHIYLSYELTGMPSADFELLHIYRVENDWEGATVTFNSFPERVDEEPAAVMTKSMASESLIQQLDVTKAVRDAIRAGEEEISFEISIPTAASNNYVGIHSSRTAKEGAVKPALTWKSEYEPEKIVKKNLSFIVNLAKEIQTSEFSHVDEARLKQLIADAERILADADASMEEIHEIERLLTQEMVKYRKN</sequence>
<evidence type="ECO:0000256" key="7">
    <source>
        <dbReference type="PIRSR" id="PIRSR638970-1"/>
    </source>
</evidence>
<dbReference type="InterPro" id="IPR029052">
    <property type="entry name" value="Metallo-depent_PP-like"/>
</dbReference>
<dbReference type="InterPro" id="IPR014718">
    <property type="entry name" value="GH-type_carb-bd"/>
</dbReference>
<reference evidence="10 11" key="1">
    <citation type="submission" date="2015-09" db="EMBL/GenBank/DDBJ databases">
        <authorList>
            <consortium name="Pathogen Informatics"/>
        </authorList>
    </citation>
    <scope>NUCLEOTIDE SEQUENCE [LARGE SCALE GENOMIC DNA]</scope>
    <source>
        <strain evidence="10 11">2789STDY5608850</strain>
    </source>
</reference>
<evidence type="ECO:0000259" key="9">
    <source>
        <dbReference type="SMART" id="SM00560"/>
    </source>
</evidence>
<dbReference type="SUPFAM" id="SSF49899">
    <property type="entry name" value="Concanavalin A-like lectins/glucanases"/>
    <property type="match status" value="1"/>
</dbReference>
<feature type="signal peptide" evidence="8">
    <location>
        <begin position="1"/>
        <end position="25"/>
    </location>
</feature>
<comment type="subcellular location">
    <subcellularLocation>
        <location evidence="1">Secreted</location>
    </subcellularLocation>
</comment>
<dbReference type="GO" id="GO:0030340">
    <property type="term" value="F:hyaluronate lyase activity"/>
    <property type="evidence" value="ECO:0007669"/>
    <property type="project" value="UniProtKB-EC"/>
</dbReference>
<evidence type="ECO:0000256" key="6">
    <source>
        <dbReference type="ARBA" id="ARBA00023239"/>
    </source>
</evidence>
<dbReference type="Gene3D" id="3.60.21.10">
    <property type="match status" value="1"/>
</dbReference>
<dbReference type="Pfam" id="PF08124">
    <property type="entry name" value="Lyase_8_N"/>
    <property type="match status" value="1"/>
</dbReference>
<evidence type="ECO:0000256" key="4">
    <source>
        <dbReference type="ARBA" id="ARBA00022729"/>
    </source>
</evidence>
<gene>
    <name evidence="10" type="ORF">ERS852407_04770</name>
</gene>
<dbReference type="Pfam" id="PF02884">
    <property type="entry name" value="Lyase_8_C"/>
    <property type="match status" value="1"/>
</dbReference>
<keyword evidence="6 10" id="KW-0456">Lyase</keyword>
<dbReference type="CDD" id="cd01083">
    <property type="entry name" value="GAG_Lyase"/>
    <property type="match status" value="1"/>
</dbReference>
<dbReference type="Gene3D" id="2.70.98.10">
    <property type="match status" value="1"/>
</dbReference>
<dbReference type="InterPro" id="IPR008929">
    <property type="entry name" value="Chondroitin_lyas"/>
</dbReference>
<dbReference type="EMBL" id="CYZE01000016">
    <property type="protein sequence ID" value="CUP03542.1"/>
    <property type="molecule type" value="Genomic_DNA"/>
</dbReference>
<dbReference type="InterPro" id="IPR038970">
    <property type="entry name" value="Lyase_8"/>
</dbReference>
<accession>A0A174JUV5</accession>
<dbReference type="PANTHER" id="PTHR38481:SF1">
    <property type="entry name" value="HYALURONATE LYASE"/>
    <property type="match status" value="1"/>
</dbReference>
<dbReference type="InterPro" id="IPR013320">
    <property type="entry name" value="ConA-like_dom_sf"/>
</dbReference>
<protein>
    <submittedName>
        <fullName evidence="10">Hyaluronate lyase</fullName>
        <ecNumber evidence="10">4.2.2.1</ecNumber>
    </submittedName>
</protein>
<dbReference type="NCBIfam" id="NF033679">
    <property type="entry name" value="DNRLRE_dom"/>
    <property type="match status" value="2"/>
</dbReference>
<organism evidence="10 11">
    <name type="scientific">Hungatella hathewayi</name>
    <dbReference type="NCBI Taxonomy" id="154046"/>
    <lineage>
        <taxon>Bacteria</taxon>
        <taxon>Bacillati</taxon>
        <taxon>Bacillota</taxon>
        <taxon>Clostridia</taxon>
        <taxon>Lachnospirales</taxon>
        <taxon>Lachnospiraceae</taxon>
        <taxon>Hungatella</taxon>
    </lineage>
</organism>
<dbReference type="SUPFAM" id="SSF48230">
    <property type="entry name" value="Chondroitin AC/alginate lyase"/>
    <property type="match status" value="1"/>
</dbReference>
<dbReference type="RefSeq" id="WP_055658943.1">
    <property type="nucleotide sequence ID" value="NZ_CABIXC010000016.1"/>
</dbReference>
<dbReference type="InterPro" id="IPR004103">
    <property type="entry name" value="Lyase_8_C"/>
</dbReference>
<dbReference type="EC" id="4.2.2.1" evidence="10"/>
<dbReference type="InterPro" id="IPR003159">
    <property type="entry name" value="Lyase_8_central_dom"/>
</dbReference>
<keyword evidence="5" id="KW-1015">Disulfide bond</keyword>
<dbReference type="InterPro" id="IPR012970">
    <property type="entry name" value="Lyase_8_alpha_N"/>
</dbReference>
<dbReference type="SUPFAM" id="SSF49863">
    <property type="entry name" value="Hyaluronate lyase-like, C-terminal domain"/>
    <property type="match status" value="1"/>
</dbReference>
<dbReference type="Gene3D" id="2.60.120.200">
    <property type="match status" value="1"/>
</dbReference>
<dbReference type="GO" id="GO:0030246">
    <property type="term" value="F:carbohydrate binding"/>
    <property type="evidence" value="ECO:0007669"/>
    <property type="project" value="InterPro"/>
</dbReference>
<dbReference type="GO" id="GO:0005576">
    <property type="term" value="C:extracellular region"/>
    <property type="evidence" value="ECO:0007669"/>
    <property type="project" value="UniProtKB-SubCell"/>
</dbReference>
<dbReference type="Gene3D" id="2.60.220.10">
    <property type="entry name" value="Polysaccharide lyase family 8-like, C-terminal"/>
    <property type="match status" value="1"/>
</dbReference>
<dbReference type="InterPro" id="IPR011071">
    <property type="entry name" value="Lyase_8-like_C"/>
</dbReference>
<dbReference type="SUPFAM" id="SSF56300">
    <property type="entry name" value="Metallo-dependent phosphatases"/>
    <property type="match status" value="1"/>
</dbReference>
<dbReference type="InterPro" id="IPR006558">
    <property type="entry name" value="LamG-like"/>
</dbReference>
<feature type="chain" id="PRO_5038773803" evidence="8">
    <location>
        <begin position="26"/>
        <end position="2037"/>
    </location>
</feature>
<dbReference type="GO" id="GO:0016787">
    <property type="term" value="F:hydrolase activity"/>
    <property type="evidence" value="ECO:0007669"/>
    <property type="project" value="InterPro"/>
</dbReference>
<dbReference type="Pfam" id="PF02278">
    <property type="entry name" value="Lyase_8"/>
    <property type="match status" value="1"/>
</dbReference>
<keyword evidence="3" id="KW-0964">Secreted</keyword>
<feature type="active site" evidence="7">
    <location>
        <position position="1167"/>
    </location>
</feature>
<dbReference type="Pfam" id="PF00149">
    <property type="entry name" value="Metallophos"/>
    <property type="match status" value="1"/>
</dbReference>
<dbReference type="Gene3D" id="1.50.10.100">
    <property type="entry name" value="Chondroitin AC/alginate lyase"/>
    <property type="match status" value="1"/>
</dbReference>
<dbReference type="InterPro" id="IPR004843">
    <property type="entry name" value="Calcineurin-like_PHP"/>
</dbReference>
<evidence type="ECO:0000313" key="11">
    <source>
        <dbReference type="Proteomes" id="UP000095651"/>
    </source>
</evidence>
<name>A0A174JUV5_9FIRM</name>
<evidence type="ECO:0000256" key="3">
    <source>
        <dbReference type="ARBA" id="ARBA00022525"/>
    </source>
</evidence>
<dbReference type="InterPro" id="IPR055372">
    <property type="entry name" value="CBM96"/>
</dbReference>
<dbReference type="SMART" id="SM00560">
    <property type="entry name" value="LamGL"/>
    <property type="match status" value="1"/>
</dbReference>
<evidence type="ECO:0000256" key="1">
    <source>
        <dbReference type="ARBA" id="ARBA00004613"/>
    </source>
</evidence>
<keyword evidence="4 8" id="KW-0732">Signal</keyword>
<feature type="active site" evidence="7">
    <location>
        <position position="1223"/>
    </location>
</feature>